<sequence>MAEWTNEEIREALNESLSNPDIMLAAGAGKGLNNFLFAEWMRRDLAAAIAWFEKLDSPSLQGSLGLRLCDYWPADKPEEGLAFILSHRRLIGNYDQILVLTLSRRAQQGAAAVEALLKSMREEKIDFKLRRPIDFPKGFDFRSLAGSEEFKALGPREGGTMFLRGWSSQDKDGLFDWLLENHGVASITSNIVIPAPGEEETEHMRWLGGRIDALDPAERAEYVRLNRRRWLSPSSGISDFAEGITDPATLDELLVLGVQSIRAGNSVEVMRLLEGVDDPGKRIDLLENTPMMSEEDSRYATPRFNLVDEDQLLKKLTEWGAPQGRSENIINRFK</sequence>
<name>A0A934VCU7_9BACT</name>
<protein>
    <submittedName>
        <fullName evidence="1">Uncharacterized protein</fullName>
    </submittedName>
</protein>
<dbReference type="RefSeq" id="WP_200351788.1">
    <property type="nucleotide sequence ID" value="NZ_BAABHZ010000006.1"/>
</dbReference>
<dbReference type="AlphaFoldDB" id="A0A934VCU7"/>
<reference evidence="1" key="1">
    <citation type="submission" date="2021-01" db="EMBL/GenBank/DDBJ databases">
        <title>Modified the classification status of verrucomicrobia.</title>
        <authorList>
            <person name="Feng X."/>
        </authorList>
    </citation>
    <scope>NUCLEOTIDE SEQUENCE</scope>
    <source>
        <strain evidence="1">JCM 18052</strain>
    </source>
</reference>
<organism evidence="1 2">
    <name type="scientific">Luteolibacter yonseiensis</name>
    <dbReference type="NCBI Taxonomy" id="1144680"/>
    <lineage>
        <taxon>Bacteria</taxon>
        <taxon>Pseudomonadati</taxon>
        <taxon>Verrucomicrobiota</taxon>
        <taxon>Verrucomicrobiia</taxon>
        <taxon>Verrucomicrobiales</taxon>
        <taxon>Verrucomicrobiaceae</taxon>
        <taxon>Luteolibacter</taxon>
    </lineage>
</organism>
<comment type="caution">
    <text evidence="1">The sequence shown here is derived from an EMBL/GenBank/DDBJ whole genome shotgun (WGS) entry which is preliminary data.</text>
</comment>
<dbReference type="Proteomes" id="UP000600139">
    <property type="component" value="Unassembled WGS sequence"/>
</dbReference>
<evidence type="ECO:0000313" key="2">
    <source>
        <dbReference type="Proteomes" id="UP000600139"/>
    </source>
</evidence>
<evidence type="ECO:0000313" key="1">
    <source>
        <dbReference type="EMBL" id="MBK1816864.1"/>
    </source>
</evidence>
<accession>A0A934VCU7</accession>
<gene>
    <name evidence="1" type="ORF">JIN84_14660</name>
</gene>
<keyword evidence="2" id="KW-1185">Reference proteome</keyword>
<dbReference type="EMBL" id="JAENIK010000011">
    <property type="protein sequence ID" value="MBK1816864.1"/>
    <property type="molecule type" value="Genomic_DNA"/>
</dbReference>
<proteinExistence type="predicted"/>